<evidence type="ECO:0000313" key="15">
    <source>
        <dbReference type="Proteomes" id="UP001152755"/>
    </source>
</evidence>
<dbReference type="Gene3D" id="3.10.580.10">
    <property type="entry name" value="CBS-domain"/>
    <property type="match status" value="1"/>
</dbReference>
<feature type="transmembrane region" description="Helical" evidence="12">
    <location>
        <begin position="375"/>
        <end position="400"/>
    </location>
</feature>
<dbReference type="InterPro" id="IPR000644">
    <property type="entry name" value="CBS_dom"/>
</dbReference>
<keyword evidence="9" id="KW-0407">Ion channel</keyword>
<dbReference type="InterPro" id="IPR014743">
    <property type="entry name" value="Cl-channel_core"/>
</dbReference>
<evidence type="ECO:0000256" key="11">
    <source>
        <dbReference type="SAM" id="MobiDB-lite"/>
    </source>
</evidence>
<evidence type="ECO:0000313" key="14">
    <source>
        <dbReference type="EMBL" id="MDG3014560.1"/>
    </source>
</evidence>
<dbReference type="RefSeq" id="WP_277831013.1">
    <property type="nucleotide sequence ID" value="NZ_JAAIVF010000001.1"/>
</dbReference>
<dbReference type="CDD" id="cd00400">
    <property type="entry name" value="Voltage_gated_ClC"/>
    <property type="match status" value="1"/>
</dbReference>
<keyword evidence="15" id="KW-1185">Reference proteome</keyword>
<feature type="transmembrane region" description="Helical" evidence="12">
    <location>
        <begin position="345"/>
        <end position="363"/>
    </location>
</feature>
<dbReference type="PANTHER" id="PTHR43427">
    <property type="entry name" value="CHLORIDE CHANNEL PROTEIN CLC-E"/>
    <property type="match status" value="1"/>
</dbReference>
<dbReference type="SUPFAM" id="SSF81340">
    <property type="entry name" value="Clc chloride channel"/>
    <property type="match status" value="1"/>
</dbReference>
<evidence type="ECO:0000256" key="4">
    <source>
        <dbReference type="ARBA" id="ARBA00022989"/>
    </source>
</evidence>
<evidence type="ECO:0000256" key="6">
    <source>
        <dbReference type="ARBA" id="ARBA00023136"/>
    </source>
</evidence>
<dbReference type="PRINTS" id="PR00762">
    <property type="entry name" value="CLCHANNEL"/>
</dbReference>
<gene>
    <name evidence="14" type="ORF">NVS88_08310</name>
</gene>
<keyword evidence="8" id="KW-0868">Chloride</keyword>
<evidence type="ECO:0000256" key="2">
    <source>
        <dbReference type="ARBA" id="ARBA00022448"/>
    </source>
</evidence>
<feature type="transmembrane region" description="Helical" evidence="12">
    <location>
        <begin position="206"/>
        <end position="226"/>
    </location>
</feature>
<feature type="transmembrane region" description="Helical" evidence="12">
    <location>
        <begin position="406"/>
        <end position="427"/>
    </location>
</feature>
<evidence type="ECO:0000256" key="10">
    <source>
        <dbReference type="PROSITE-ProRule" id="PRU00703"/>
    </source>
</evidence>
<feature type="transmembrane region" description="Helical" evidence="12">
    <location>
        <begin position="24"/>
        <end position="56"/>
    </location>
</feature>
<evidence type="ECO:0000256" key="3">
    <source>
        <dbReference type="ARBA" id="ARBA00022692"/>
    </source>
</evidence>
<dbReference type="AlphaFoldDB" id="A0A9X4M038"/>
<feature type="compositionally biased region" description="Basic and acidic residues" evidence="11">
    <location>
        <begin position="567"/>
        <end position="578"/>
    </location>
</feature>
<feature type="transmembrane region" description="Helical" evidence="12">
    <location>
        <begin position="315"/>
        <end position="333"/>
    </location>
</feature>
<dbReference type="CDD" id="cd02205">
    <property type="entry name" value="CBS_pair_SF"/>
    <property type="match status" value="1"/>
</dbReference>
<feature type="transmembrane region" description="Helical" evidence="12">
    <location>
        <begin position="278"/>
        <end position="295"/>
    </location>
</feature>
<feature type="transmembrane region" description="Helical" evidence="12">
    <location>
        <begin position="169"/>
        <end position="194"/>
    </location>
</feature>
<keyword evidence="5" id="KW-0406">Ion transport</keyword>
<keyword evidence="3 12" id="KW-0812">Transmembrane</keyword>
<keyword evidence="4 12" id="KW-1133">Transmembrane helix</keyword>
<dbReference type="PROSITE" id="PS51371">
    <property type="entry name" value="CBS"/>
    <property type="match status" value="1"/>
</dbReference>
<evidence type="ECO:0000256" key="8">
    <source>
        <dbReference type="ARBA" id="ARBA00023214"/>
    </source>
</evidence>
<feature type="transmembrane region" description="Helical" evidence="12">
    <location>
        <begin position="76"/>
        <end position="97"/>
    </location>
</feature>
<dbReference type="EMBL" id="JANRHA010000004">
    <property type="protein sequence ID" value="MDG3014560.1"/>
    <property type="molecule type" value="Genomic_DNA"/>
</dbReference>
<dbReference type="PANTHER" id="PTHR43427:SF6">
    <property type="entry name" value="CHLORIDE CHANNEL PROTEIN CLC-E"/>
    <property type="match status" value="1"/>
</dbReference>
<evidence type="ECO:0000256" key="1">
    <source>
        <dbReference type="ARBA" id="ARBA00004141"/>
    </source>
</evidence>
<organism evidence="14 15">
    <name type="scientific">Speluncibacter jeojiensis</name>
    <dbReference type="NCBI Taxonomy" id="2710754"/>
    <lineage>
        <taxon>Bacteria</taxon>
        <taxon>Bacillati</taxon>
        <taxon>Actinomycetota</taxon>
        <taxon>Actinomycetes</taxon>
        <taxon>Mycobacteriales</taxon>
        <taxon>Speluncibacteraceae</taxon>
        <taxon>Speluncibacter</taxon>
    </lineage>
</organism>
<comment type="subcellular location">
    <subcellularLocation>
        <location evidence="1">Membrane</location>
        <topology evidence="1">Multi-pass membrane protein</topology>
    </subcellularLocation>
</comment>
<evidence type="ECO:0000256" key="7">
    <source>
        <dbReference type="ARBA" id="ARBA00023173"/>
    </source>
</evidence>
<reference evidence="14" key="1">
    <citation type="submission" date="2022-08" db="EMBL/GenBank/DDBJ databases">
        <title>Genome analysis of Corynebacteriales strain.</title>
        <authorList>
            <person name="Lee S.D."/>
        </authorList>
    </citation>
    <scope>NUCLEOTIDE SEQUENCE</scope>
    <source>
        <strain evidence="14">D3-21</strain>
    </source>
</reference>
<dbReference type="Pfam" id="PF00654">
    <property type="entry name" value="Voltage_CLC"/>
    <property type="match status" value="1"/>
</dbReference>
<dbReference type="Gene3D" id="1.10.3080.10">
    <property type="entry name" value="Clc chloride channel"/>
    <property type="match status" value="1"/>
</dbReference>
<dbReference type="InterPro" id="IPR050368">
    <property type="entry name" value="ClC-type_chloride_channel"/>
</dbReference>
<comment type="caution">
    <text evidence="14">The sequence shown here is derived from an EMBL/GenBank/DDBJ whole genome shotgun (WGS) entry which is preliminary data.</text>
</comment>
<evidence type="ECO:0000256" key="9">
    <source>
        <dbReference type="ARBA" id="ARBA00023303"/>
    </source>
</evidence>
<protein>
    <submittedName>
        <fullName evidence="14">Chloride channel protein</fullName>
    </submittedName>
</protein>
<dbReference type="SUPFAM" id="SSF54631">
    <property type="entry name" value="CBS-domain pair"/>
    <property type="match status" value="1"/>
</dbReference>
<accession>A0A9X4M038</accession>
<feature type="transmembrane region" description="Helical" evidence="12">
    <location>
        <begin position="238"/>
        <end position="258"/>
    </location>
</feature>
<keyword evidence="2" id="KW-0813">Transport</keyword>
<dbReference type="InterPro" id="IPR046342">
    <property type="entry name" value="CBS_dom_sf"/>
</dbReference>
<dbReference type="GO" id="GO:0034707">
    <property type="term" value="C:chloride channel complex"/>
    <property type="evidence" value="ECO:0007669"/>
    <property type="project" value="UniProtKB-KW"/>
</dbReference>
<keyword evidence="7" id="KW-0869">Chloride channel</keyword>
<keyword evidence="10" id="KW-0129">CBS domain</keyword>
<sequence>MRQTRRLFPQLDAKISGDTTPSRMWLLSGVAVVLGCVGGGAAVLLFHLIGFITNLTLLHRIGWDMPDLRDYHPTPWIILTAVGGAFLVSLLAVWAPVIRGHGIPESLEAILMRDSKIKPRAAVAKPLSAAITIGTGGPFGAEGPIIVTGGSIGSLIGQFLTVSPSERKIMLATGAAAGMAATFNAPLAAVILAVEVLLFERSLRTIVPLSIATAIAAGIHIVAFGGKPLFEMAPDLHVSLAHLPLFALVGLVGGALAVVLSKGLFAIEAAFRKLPLNIFWWPLLGALAFSVIGLIEPRTLSMGYAWITDTLQGQLTVGSLAVLLVAKLASWWISLGSQTSGGTLAPMFLIGATSGALLGHGMNSLFPSLHASIPAFALVAMAATFGAAAKAMLTSVVFAMEVTGEYRMIVPLLIGVAVAELVAQLFLSDRLMTEKLGHRGLRVDFGTEVDALRMRVAHHIMRTPAFLPSNLSAGAAVDTHLDPEAPTMAVVDDHGAYLGMVNLAELDETAAETPLVHLLDSTAAPIDAHDHLGTALAHLTDSGIDTLAVVDDDGKVVGQLHRSDIAAERHRHMTEREALQPGWAQALRRRGNGHPRDDRPTVEHAAGSPRRHLPATPHPLPSRSAGHPPQSGRSARPPVGGRAERRSDKAKSKKAPTS</sequence>
<dbReference type="GO" id="GO:0005254">
    <property type="term" value="F:chloride channel activity"/>
    <property type="evidence" value="ECO:0007669"/>
    <property type="project" value="UniProtKB-KW"/>
</dbReference>
<proteinExistence type="predicted"/>
<feature type="region of interest" description="Disordered" evidence="11">
    <location>
        <begin position="567"/>
        <end position="658"/>
    </location>
</feature>
<dbReference type="Proteomes" id="UP001152755">
    <property type="component" value="Unassembled WGS sequence"/>
</dbReference>
<keyword evidence="6 12" id="KW-0472">Membrane</keyword>
<dbReference type="Pfam" id="PF00571">
    <property type="entry name" value="CBS"/>
    <property type="match status" value="1"/>
</dbReference>
<evidence type="ECO:0000256" key="12">
    <source>
        <dbReference type="SAM" id="Phobius"/>
    </source>
</evidence>
<feature type="domain" description="CBS" evidence="13">
    <location>
        <begin position="519"/>
        <end position="575"/>
    </location>
</feature>
<name>A0A9X4M038_9ACTN</name>
<dbReference type="InterPro" id="IPR001807">
    <property type="entry name" value="ClC"/>
</dbReference>
<evidence type="ECO:0000256" key="5">
    <source>
        <dbReference type="ARBA" id="ARBA00023065"/>
    </source>
</evidence>
<evidence type="ECO:0000259" key="13">
    <source>
        <dbReference type="PROSITE" id="PS51371"/>
    </source>
</evidence>